<evidence type="ECO:0000256" key="4">
    <source>
        <dbReference type="SAM" id="MobiDB-lite"/>
    </source>
</evidence>
<keyword evidence="5" id="KW-0472">Membrane</keyword>
<comment type="caution">
    <text evidence="6">The sequence shown here is derived from an EMBL/GenBank/DDBJ whole genome shotgun (WGS) entry which is preliminary data.</text>
</comment>
<dbReference type="InterPro" id="IPR012295">
    <property type="entry name" value="TBP_dom_sf"/>
</dbReference>
<dbReference type="Gene3D" id="3.30.310.10">
    <property type="entry name" value="TATA-Binding Protein"/>
    <property type="match status" value="2"/>
</dbReference>
<keyword evidence="3" id="KW-0804">Transcription</keyword>
<reference evidence="6" key="1">
    <citation type="journal article" date="2023" name="Genome Biol. Evol.">
        <title>Long-read-based Genome Assembly of Drosophila gunungcola Reveals Fewer Chemosensory Genes in Flower-breeding Species.</title>
        <authorList>
            <person name="Negi A."/>
            <person name="Liao B.Y."/>
            <person name="Yeh S.D."/>
        </authorList>
    </citation>
    <scope>NUCLEOTIDE SEQUENCE</scope>
    <source>
        <strain evidence="6">Sukarami</strain>
    </source>
</reference>
<name>A0A9P9YV41_9MUSC</name>
<proteinExistence type="inferred from homology"/>
<keyword evidence="5" id="KW-1133">Transmembrane helix</keyword>
<dbReference type="AlphaFoldDB" id="A0A9P9YV41"/>
<evidence type="ECO:0000256" key="3">
    <source>
        <dbReference type="ARBA" id="ARBA00023163"/>
    </source>
</evidence>
<feature type="compositionally biased region" description="Polar residues" evidence="4">
    <location>
        <begin position="77"/>
        <end position="88"/>
    </location>
</feature>
<evidence type="ECO:0000256" key="5">
    <source>
        <dbReference type="SAM" id="Phobius"/>
    </source>
</evidence>
<keyword evidence="7" id="KW-1185">Reference proteome</keyword>
<evidence type="ECO:0000256" key="1">
    <source>
        <dbReference type="ARBA" id="ARBA00005560"/>
    </source>
</evidence>
<dbReference type="EMBL" id="JAMKOV010000002">
    <property type="protein sequence ID" value="KAI8043646.1"/>
    <property type="molecule type" value="Genomic_DNA"/>
</dbReference>
<organism evidence="6 7">
    <name type="scientific">Drosophila gunungcola</name>
    <name type="common">fruit fly</name>
    <dbReference type="NCBI Taxonomy" id="103775"/>
    <lineage>
        <taxon>Eukaryota</taxon>
        <taxon>Metazoa</taxon>
        <taxon>Ecdysozoa</taxon>
        <taxon>Arthropoda</taxon>
        <taxon>Hexapoda</taxon>
        <taxon>Insecta</taxon>
        <taxon>Pterygota</taxon>
        <taxon>Neoptera</taxon>
        <taxon>Endopterygota</taxon>
        <taxon>Diptera</taxon>
        <taxon>Brachycera</taxon>
        <taxon>Muscomorpha</taxon>
        <taxon>Ephydroidea</taxon>
        <taxon>Drosophilidae</taxon>
        <taxon>Drosophila</taxon>
        <taxon>Sophophora</taxon>
    </lineage>
</organism>
<dbReference type="InterPro" id="IPR000814">
    <property type="entry name" value="TBP"/>
</dbReference>
<comment type="similarity">
    <text evidence="1">Belongs to the TBP family.</text>
</comment>
<dbReference type="SUPFAM" id="SSF55945">
    <property type="entry name" value="TATA-box binding protein-like"/>
    <property type="match status" value="2"/>
</dbReference>
<dbReference type="PANTHER" id="PTHR10126">
    <property type="entry name" value="TATA-BOX BINDING PROTEIN"/>
    <property type="match status" value="1"/>
</dbReference>
<feature type="transmembrane region" description="Helical" evidence="5">
    <location>
        <begin position="239"/>
        <end position="261"/>
    </location>
</feature>
<keyword evidence="2" id="KW-0238">DNA-binding</keyword>
<dbReference type="OrthoDB" id="7847945at2759"/>
<gene>
    <name evidence="6" type="ORF">M5D96_004979</name>
</gene>
<protein>
    <recommendedName>
        <fullName evidence="8">TATA-box-binding protein</fullName>
    </recommendedName>
</protein>
<dbReference type="Proteomes" id="UP001059596">
    <property type="component" value="Unassembled WGS sequence"/>
</dbReference>
<evidence type="ECO:0000313" key="7">
    <source>
        <dbReference type="Proteomes" id="UP001059596"/>
    </source>
</evidence>
<evidence type="ECO:0008006" key="8">
    <source>
        <dbReference type="Google" id="ProtNLM"/>
    </source>
</evidence>
<sequence>MGNFSIKRIRNEIISPNATNRCPCQFQEKPKLVKSEQKVQNTLFVDVNRPPPGPILAECSVLDATMDSTESGEESRNQNSSAISTPRTPTEDEVLHIYRNVSQLADIERYLNILYTPFSCLATTSSKYDLWELESFIPHARYDPERHLAVSVNRLMPVTSLKIYPNGNIYCQGYSRDATRRGVINIIEELRDLGYNSRLRRCKFNVVNATFSVPFHLNLDQLHLQNPSFAQYDPIKNPFVTYILWGTMVKFAIFPTGYVYVMCASTRGLAKLAIAKLLPILYCYKGSEQDESEQSLSCGDINYKVLWEKYFQDNDPSD</sequence>
<evidence type="ECO:0000313" key="6">
    <source>
        <dbReference type="EMBL" id="KAI8043646.1"/>
    </source>
</evidence>
<dbReference type="Pfam" id="PF00352">
    <property type="entry name" value="TBP"/>
    <property type="match status" value="1"/>
</dbReference>
<dbReference type="GO" id="GO:0006352">
    <property type="term" value="P:DNA-templated transcription initiation"/>
    <property type="evidence" value="ECO:0007669"/>
    <property type="project" value="InterPro"/>
</dbReference>
<accession>A0A9P9YV41</accession>
<evidence type="ECO:0000256" key="2">
    <source>
        <dbReference type="ARBA" id="ARBA00023125"/>
    </source>
</evidence>
<keyword evidence="5" id="KW-0812">Transmembrane</keyword>
<feature type="region of interest" description="Disordered" evidence="4">
    <location>
        <begin position="66"/>
        <end position="89"/>
    </location>
</feature>
<dbReference type="GO" id="GO:0003677">
    <property type="term" value="F:DNA binding"/>
    <property type="evidence" value="ECO:0007669"/>
    <property type="project" value="UniProtKB-KW"/>
</dbReference>